<dbReference type="CDD" id="cd00093">
    <property type="entry name" value="HTH_XRE"/>
    <property type="match status" value="1"/>
</dbReference>
<reference evidence="4" key="1">
    <citation type="journal article" date="2019" name="Int. J. Syst. Evol. Microbiol.">
        <title>The Global Catalogue of Microorganisms (GCM) 10K type strain sequencing project: providing services to taxonomists for standard genome sequencing and annotation.</title>
        <authorList>
            <consortium name="The Broad Institute Genomics Platform"/>
            <consortium name="The Broad Institute Genome Sequencing Center for Infectious Disease"/>
            <person name="Wu L."/>
            <person name="Ma J."/>
        </authorList>
    </citation>
    <scope>NUCLEOTIDE SEQUENCE [LARGE SCALE GENOMIC DNA]</scope>
    <source>
        <strain evidence="4">JCM 13008</strain>
    </source>
</reference>
<dbReference type="Pfam" id="PF01381">
    <property type="entry name" value="HTH_3"/>
    <property type="match status" value="1"/>
</dbReference>
<name>A0ABP4EA95_9ACTN</name>
<dbReference type="EMBL" id="BAAALG010000007">
    <property type="protein sequence ID" value="GAA1100411.1"/>
    <property type="molecule type" value="Genomic_DNA"/>
</dbReference>
<dbReference type="InterPro" id="IPR001387">
    <property type="entry name" value="Cro/C1-type_HTH"/>
</dbReference>
<dbReference type="PANTHER" id="PTHR46797:SF1">
    <property type="entry name" value="METHYLPHOSPHONATE SYNTHASE"/>
    <property type="match status" value="1"/>
</dbReference>
<sequence length="118" mass="12472">MEIVSSSSSSFAEYVAERARSASREEAEAVRVFDEVYAKHSVGVALALARKARRLTQTEVADRAGLDQGDLSRIERGITAPTAPTLLRLVEALGGRLTLTVPAAGADDAHEPLALVIG</sequence>
<feature type="domain" description="HTH cro/C1-type" evidence="2">
    <location>
        <begin position="46"/>
        <end position="100"/>
    </location>
</feature>
<keyword evidence="1" id="KW-0238">DNA-binding</keyword>
<dbReference type="InterPro" id="IPR050807">
    <property type="entry name" value="TransReg_Diox_bact_type"/>
</dbReference>
<dbReference type="SMART" id="SM00530">
    <property type="entry name" value="HTH_XRE"/>
    <property type="match status" value="1"/>
</dbReference>
<dbReference type="InterPro" id="IPR010982">
    <property type="entry name" value="Lambda_DNA-bd_dom_sf"/>
</dbReference>
<protein>
    <recommendedName>
        <fullName evidence="2">HTH cro/C1-type domain-containing protein</fullName>
    </recommendedName>
</protein>
<dbReference type="PANTHER" id="PTHR46797">
    <property type="entry name" value="HTH-TYPE TRANSCRIPTIONAL REGULATOR"/>
    <property type="match status" value="1"/>
</dbReference>
<gene>
    <name evidence="3" type="ORF">GCM10009668_17890</name>
</gene>
<evidence type="ECO:0000313" key="4">
    <source>
        <dbReference type="Proteomes" id="UP001501581"/>
    </source>
</evidence>
<comment type="caution">
    <text evidence="3">The sequence shown here is derived from an EMBL/GenBank/DDBJ whole genome shotgun (WGS) entry which is preliminary data.</text>
</comment>
<proteinExistence type="predicted"/>
<accession>A0ABP4EA95</accession>
<evidence type="ECO:0000313" key="3">
    <source>
        <dbReference type="EMBL" id="GAA1100411.1"/>
    </source>
</evidence>
<evidence type="ECO:0000256" key="1">
    <source>
        <dbReference type="ARBA" id="ARBA00023125"/>
    </source>
</evidence>
<keyword evidence="4" id="KW-1185">Reference proteome</keyword>
<dbReference type="PROSITE" id="PS50943">
    <property type="entry name" value="HTH_CROC1"/>
    <property type="match status" value="1"/>
</dbReference>
<evidence type="ECO:0000259" key="2">
    <source>
        <dbReference type="PROSITE" id="PS50943"/>
    </source>
</evidence>
<organism evidence="3 4">
    <name type="scientific">Nocardioides dubius</name>
    <dbReference type="NCBI Taxonomy" id="317019"/>
    <lineage>
        <taxon>Bacteria</taxon>
        <taxon>Bacillati</taxon>
        <taxon>Actinomycetota</taxon>
        <taxon>Actinomycetes</taxon>
        <taxon>Propionibacteriales</taxon>
        <taxon>Nocardioidaceae</taxon>
        <taxon>Nocardioides</taxon>
    </lineage>
</organism>
<dbReference type="Gene3D" id="1.10.260.40">
    <property type="entry name" value="lambda repressor-like DNA-binding domains"/>
    <property type="match status" value="1"/>
</dbReference>
<dbReference type="SUPFAM" id="SSF47413">
    <property type="entry name" value="lambda repressor-like DNA-binding domains"/>
    <property type="match status" value="1"/>
</dbReference>
<dbReference type="Proteomes" id="UP001501581">
    <property type="component" value="Unassembled WGS sequence"/>
</dbReference>